<feature type="domain" description="HTH marR-type" evidence="1">
    <location>
        <begin position="19"/>
        <end position="152"/>
    </location>
</feature>
<dbReference type="AlphaFoldDB" id="A0A1Y6CMG4"/>
<name>A0A1Y6CMG4_9PROT</name>
<dbReference type="RefSeq" id="WP_085125973.1">
    <property type="nucleotide sequence ID" value="NZ_FWZX01000036.1"/>
</dbReference>
<dbReference type="Proteomes" id="UP000192917">
    <property type="component" value="Unassembled WGS sequence"/>
</dbReference>
<keyword evidence="3" id="KW-1185">Reference proteome</keyword>
<dbReference type="Pfam" id="PF01047">
    <property type="entry name" value="MarR"/>
    <property type="match status" value="1"/>
</dbReference>
<reference evidence="2 3" key="1">
    <citation type="submission" date="2017-04" db="EMBL/GenBank/DDBJ databases">
        <authorList>
            <person name="Afonso C.L."/>
            <person name="Miller P.J."/>
            <person name="Scott M.A."/>
            <person name="Spackman E."/>
            <person name="Goraichik I."/>
            <person name="Dimitrov K.M."/>
            <person name="Suarez D.L."/>
            <person name="Swayne D.E."/>
        </authorList>
    </citation>
    <scope>NUCLEOTIDE SEQUENCE [LARGE SCALE GENOMIC DNA]</scope>
    <source>
        <strain evidence="2 3">USBA 355</strain>
    </source>
</reference>
<accession>A0A1Y6CMG4</accession>
<evidence type="ECO:0000259" key="1">
    <source>
        <dbReference type="PROSITE" id="PS50995"/>
    </source>
</evidence>
<dbReference type="SUPFAM" id="SSF46785">
    <property type="entry name" value="Winged helix' DNA-binding domain"/>
    <property type="match status" value="1"/>
</dbReference>
<sequence>MQEIDERQGKGAASRERLEDCISFLIGKAAQRVTRDIREALDPWGVTPIQYAVLAALWDEDGQSGARIGQRLVLDSATITGVLDRLQKAGLVERSPDPGGDRRVNLIRLTARGRALEAPLGRCIAAYNAALREELGAEQAERLWQALRRLGGFAAGR</sequence>
<dbReference type="Gene3D" id="1.10.10.10">
    <property type="entry name" value="Winged helix-like DNA-binding domain superfamily/Winged helix DNA-binding domain"/>
    <property type="match status" value="1"/>
</dbReference>
<dbReference type="InterPro" id="IPR036388">
    <property type="entry name" value="WH-like_DNA-bd_sf"/>
</dbReference>
<dbReference type="STRING" id="560819.SAMN05428998_1362"/>
<evidence type="ECO:0000313" key="2">
    <source>
        <dbReference type="EMBL" id="SMF76914.1"/>
    </source>
</evidence>
<gene>
    <name evidence="2" type="ORF">SAMN05428998_1362</name>
</gene>
<dbReference type="EMBL" id="FWZX01000036">
    <property type="protein sequence ID" value="SMF76914.1"/>
    <property type="molecule type" value="Genomic_DNA"/>
</dbReference>
<dbReference type="InterPro" id="IPR000835">
    <property type="entry name" value="HTH_MarR-typ"/>
</dbReference>
<protein>
    <submittedName>
        <fullName evidence="2">Transcriptional regulator, MarR family</fullName>
    </submittedName>
</protein>
<proteinExistence type="predicted"/>
<dbReference type="PRINTS" id="PR00598">
    <property type="entry name" value="HTHMARR"/>
</dbReference>
<dbReference type="SMART" id="SM00347">
    <property type="entry name" value="HTH_MARR"/>
    <property type="match status" value="1"/>
</dbReference>
<dbReference type="PANTHER" id="PTHR33164:SF43">
    <property type="entry name" value="HTH-TYPE TRANSCRIPTIONAL REPRESSOR YETL"/>
    <property type="match status" value="1"/>
</dbReference>
<evidence type="ECO:0000313" key="3">
    <source>
        <dbReference type="Proteomes" id="UP000192917"/>
    </source>
</evidence>
<dbReference type="GO" id="GO:0006950">
    <property type="term" value="P:response to stress"/>
    <property type="evidence" value="ECO:0007669"/>
    <property type="project" value="TreeGrafter"/>
</dbReference>
<organism evidence="2 3">
    <name type="scientific">Tistlia consotensis USBA 355</name>
    <dbReference type="NCBI Taxonomy" id="560819"/>
    <lineage>
        <taxon>Bacteria</taxon>
        <taxon>Pseudomonadati</taxon>
        <taxon>Pseudomonadota</taxon>
        <taxon>Alphaproteobacteria</taxon>
        <taxon>Rhodospirillales</taxon>
        <taxon>Rhodovibrionaceae</taxon>
        <taxon>Tistlia</taxon>
    </lineage>
</organism>
<dbReference type="InterPro" id="IPR036390">
    <property type="entry name" value="WH_DNA-bd_sf"/>
</dbReference>
<dbReference type="InterPro" id="IPR039422">
    <property type="entry name" value="MarR/SlyA-like"/>
</dbReference>
<dbReference type="PROSITE" id="PS50995">
    <property type="entry name" value="HTH_MARR_2"/>
    <property type="match status" value="1"/>
</dbReference>
<dbReference type="GO" id="GO:0003700">
    <property type="term" value="F:DNA-binding transcription factor activity"/>
    <property type="evidence" value="ECO:0007669"/>
    <property type="project" value="InterPro"/>
</dbReference>
<dbReference type="PANTHER" id="PTHR33164">
    <property type="entry name" value="TRANSCRIPTIONAL REGULATOR, MARR FAMILY"/>
    <property type="match status" value="1"/>
</dbReference>